<dbReference type="Gene3D" id="1.10.390.10">
    <property type="entry name" value="Neutral Protease Domain 2"/>
    <property type="match status" value="1"/>
</dbReference>
<dbReference type="OrthoDB" id="263805at2759"/>
<dbReference type="RefSeq" id="XP_029227550.1">
    <property type="nucleotide sequence ID" value="XM_029372351.1"/>
</dbReference>
<dbReference type="GO" id="GO:0006508">
    <property type="term" value="P:proteolysis"/>
    <property type="evidence" value="ECO:0007669"/>
    <property type="project" value="TreeGrafter"/>
</dbReference>
<dbReference type="Proteomes" id="UP000284403">
    <property type="component" value="Unassembled WGS sequence"/>
</dbReference>
<dbReference type="InterPro" id="IPR027268">
    <property type="entry name" value="Peptidase_M4/M1_CTD_sf"/>
</dbReference>
<dbReference type="SUPFAM" id="SSF55486">
    <property type="entry name" value="Metalloproteases ('zincins'), catalytic domain"/>
    <property type="match status" value="1"/>
</dbReference>
<comment type="caution">
    <text evidence="3">The sequence shown here is derived from an EMBL/GenBank/DDBJ whole genome shotgun (WGS) entry which is preliminary data.</text>
</comment>
<evidence type="ECO:0000256" key="1">
    <source>
        <dbReference type="SAM" id="MobiDB-lite"/>
    </source>
</evidence>
<keyword evidence="3" id="KW-0031">Aminopeptidase</keyword>
<evidence type="ECO:0000259" key="2">
    <source>
        <dbReference type="Pfam" id="PF01433"/>
    </source>
</evidence>
<reference evidence="3 4" key="1">
    <citation type="journal article" date="2018" name="BMC Genomics">
        <title>Genomic comparison of Trypanosoma conorhini and Trypanosoma rangeli to Trypanosoma cruzi strains of high and low virulence.</title>
        <authorList>
            <person name="Bradwell K.R."/>
            <person name="Koparde V.N."/>
            <person name="Matveyev A.V."/>
            <person name="Serrano M.G."/>
            <person name="Alves J.M."/>
            <person name="Parikh H."/>
            <person name="Huang B."/>
            <person name="Lee V."/>
            <person name="Espinosa-Alvarez O."/>
            <person name="Ortiz P.A."/>
            <person name="Costa-Martins A.G."/>
            <person name="Teixeira M.M."/>
            <person name="Buck G.A."/>
        </authorList>
    </citation>
    <scope>NUCLEOTIDE SEQUENCE [LARGE SCALE GENOMIC DNA]</scope>
    <source>
        <strain evidence="3 4">025E</strain>
    </source>
</reference>
<dbReference type="GO" id="GO:0005615">
    <property type="term" value="C:extracellular space"/>
    <property type="evidence" value="ECO:0007669"/>
    <property type="project" value="TreeGrafter"/>
</dbReference>
<dbReference type="GO" id="GO:0043171">
    <property type="term" value="P:peptide catabolic process"/>
    <property type="evidence" value="ECO:0007669"/>
    <property type="project" value="TreeGrafter"/>
</dbReference>
<dbReference type="GO" id="GO:0008270">
    <property type="term" value="F:zinc ion binding"/>
    <property type="evidence" value="ECO:0007669"/>
    <property type="project" value="InterPro"/>
</dbReference>
<dbReference type="GeneID" id="40319065"/>
<keyword evidence="4" id="KW-1185">Reference proteome</keyword>
<dbReference type="PANTHER" id="PTHR11533:SF299">
    <property type="entry name" value="AMINOPEPTIDASE"/>
    <property type="match status" value="1"/>
</dbReference>
<dbReference type="InterPro" id="IPR050344">
    <property type="entry name" value="Peptidase_M1_aminopeptidases"/>
</dbReference>
<dbReference type="GO" id="GO:0070006">
    <property type="term" value="F:metalloaminopeptidase activity"/>
    <property type="evidence" value="ECO:0007669"/>
    <property type="project" value="TreeGrafter"/>
</dbReference>
<keyword evidence="3" id="KW-0645">Protease</keyword>
<evidence type="ECO:0000313" key="3">
    <source>
        <dbReference type="EMBL" id="RNF15649.1"/>
    </source>
</evidence>
<dbReference type="SUPFAM" id="SSF63737">
    <property type="entry name" value="Leukotriene A4 hydrolase N-terminal domain"/>
    <property type="match status" value="1"/>
</dbReference>
<dbReference type="EMBL" id="MKKU01000320">
    <property type="protein sequence ID" value="RNF15649.1"/>
    <property type="molecule type" value="Genomic_DNA"/>
</dbReference>
<feature type="domain" description="Peptidase M1 membrane alanine aminopeptidase" evidence="2">
    <location>
        <begin position="442"/>
        <end position="569"/>
    </location>
</feature>
<protein>
    <submittedName>
        <fullName evidence="3">Putative aminopeptidase, putative,metallo-peptidase, clan MA(E), family M1</fullName>
        <ecNumber evidence="3">3.4.11.-</ecNumber>
    </submittedName>
</protein>
<dbReference type="InterPro" id="IPR014782">
    <property type="entry name" value="Peptidase_M1_dom"/>
</dbReference>
<dbReference type="EC" id="3.4.11.-" evidence="3"/>
<dbReference type="GO" id="GO:0042277">
    <property type="term" value="F:peptide binding"/>
    <property type="evidence" value="ECO:0007669"/>
    <property type="project" value="TreeGrafter"/>
</dbReference>
<dbReference type="PANTHER" id="PTHR11533">
    <property type="entry name" value="PROTEASE M1 ZINC METALLOPROTEASE"/>
    <property type="match status" value="1"/>
</dbReference>
<evidence type="ECO:0000313" key="4">
    <source>
        <dbReference type="Proteomes" id="UP000284403"/>
    </source>
</evidence>
<organism evidence="3 4">
    <name type="scientific">Trypanosoma conorhini</name>
    <dbReference type="NCBI Taxonomy" id="83891"/>
    <lineage>
        <taxon>Eukaryota</taxon>
        <taxon>Discoba</taxon>
        <taxon>Euglenozoa</taxon>
        <taxon>Kinetoplastea</taxon>
        <taxon>Metakinetoplastina</taxon>
        <taxon>Trypanosomatida</taxon>
        <taxon>Trypanosomatidae</taxon>
        <taxon>Trypanosoma</taxon>
    </lineage>
</organism>
<feature type="region of interest" description="Disordered" evidence="1">
    <location>
        <begin position="111"/>
        <end position="166"/>
    </location>
</feature>
<feature type="compositionally biased region" description="Basic and acidic residues" evidence="1">
    <location>
        <begin position="153"/>
        <end position="166"/>
    </location>
</feature>
<dbReference type="AlphaFoldDB" id="A0A3R7NAG6"/>
<dbReference type="GO" id="GO:0005737">
    <property type="term" value="C:cytoplasm"/>
    <property type="evidence" value="ECO:0007669"/>
    <property type="project" value="TreeGrafter"/>
</dbReference>
<keyword evidence="3" id="KW-0378">Hydrolase</keyword>
<gene>
    <name evidence="3" type="ORF">Tco025E_05454</name>
</gene>
<dbReference type="InterPro" id="IPR042097">
    <property type="entry name" value="Aminopeptidase_N-like_N_sf"/>
</dbReference>
<name>A0A3R7NAG6_9TRYP</name>
<dbReference type="Gene3D" id="2.60.40.1730">
    <property type="entry name" value="tricorn interacting facor f3 domain"/>
    <property type="match status" value="1"/>
</dbReference>
<sequence length="609" mass="64436">MHYWHPTHCTLQLNFVQPDGGAPLAAGDAYSGTSAIRYVRRPLPSATPQAAFPAVDVEASDGLHFHAITAPTPALPRARPLVLHSLKVQPQQAAGGAGALKVLKVVEGGVCSEDGGGAERGGRTGAAAKGERPRWHKKAKGRPSDVTGPAHHGVPDADAQRQQQELRDCADPGSKHVFFEGGAGMPAGSSVTLVVAFTGRVQGWDQGGIYTNDTTAAPAATAARGVLLTHFEVALARLAFPCPDDAQRYRPIWHLQSLQLPASYGLVVSNTAQLSERAMGGRGTQHIFSPVGPLPAYALAFAAFSDAVEVVEETLRLRGFPTAAEADCNADKRLVPLRVVATTSSGLTPHRLMRIAATVQEAVELLEDFFAAPLPLQRMPFSHALEWQEEVLTIVVAPTMPYISGMEHHGCIFLNEAIYRSSACDGSGRGPGKHHATGAGGATESSRAELIVHELAHHWAGNALGMPFILKEGICLLLEQCLGDVLMGRPMRRIKPSGENIVSATVAPSRGVAPTTLATAVETPTAVLVVDTEKGKEFTGHSYQKALNTLRDVASGMGFAAFKERMQRMYQTEVAGGSKSGCAVDGSNDADALVPPYVTATQFLAYMKA</sequence>
<dbReference type="Pfam" id="PF01433">
    <property type="entry name" value="Peptidase_M1"/>
    <property type="match status" value="1"/>
</dbReference>
<dbReference type="GO" id="GO:0016020">
    <property type="term" value="C:membrane"/>
    <property type="evidence" value="ECO:0007669"/>
    <property type="project" value="TreeGrafter"/>
</dbReference>
<proteinExistence type="predicted"/>
<accession>A0A3R7NAG6</accession>